<name>A0ABU2NR61_9ACTN</name>
<dbReference type="Gene3D" id="3.40.190.80">
    <property type="match status" value="1"/>
</dbReference>
<keyword evidence="3" id="KW-0479">Metal-binding</keyword>
<accession>A0ABU2NR61</accession>
<dbReference type="InterPro" id="IPR020583">
    <property type="entry name" value="Inositol_monoP_metal-BS"/>
</dbReference>
<keyword evidence="4" id="KW-0378">Hydrolase</keyword>
<dbReference type="PANTHER" id="PTHR20854">
    <property type="entry name" value="INOSITOL MONOPHOSPHATASE"/>
    <property type="match status" value="1"/>
</dbReference>
<dbReference type="InterPro" id="IPR020550">
    <property type="entry name" value="Inositol_monophosphatase_CS"/>
</dbReference>
<dbReference type="EMBL" id="JAVREQ010000008">
    <property type="protein sequence ID" value="MDT0379468.1"/>
    <property type="molecule type" value="Genomic_DNA"/>
</dbReference>
<comment type="caution">
    <text evidence="6">The sequence shown here is derived from an EMBL/GenBank/DDBJ whole genome shotgun (WGS) entry which is preliminary data.</text>
</comment>
<reference evidence="7" key="1">
    <citation type="submission" date="2023-07" db="EMBL/GenBank/DDBJ databases">
        <title>30 novel species of actinomycetes from the DSMZ collection.</title>
        <authorList>
            <person name="Nouioui I."/>
        </authorList>
    </citation>
    <scope>NUCLEOTIDE SEQUENCE [LARGE SCALE GENOMIC DNA]</scope>
    <source>
        <strain evidence="7">DSM 42041</strain>
    </source>
</reference>
<evidence type="ECO:0000256" key="1">
    <source>
        <dbReference type="ARBA" id="ARBA00001033"/>
    </source>
</evidence>
<dbReference type="CDD" id="cd01637">
    <property type="entry name" value="IMPase_like"/>
    <property type="match status" value="1"/>
</dbReference>
<keyword evidence="7" id="KW-1185">Reference proteome</keyword>
<evidence type="ECO:0000256" key="5">
    <source>
        <dbReference type="ARBA" id="ARBA00022842"/>
    </source>
</evidence>
<dbReference type="PROSITE" id="PS00630">
    <property type="entry name" value="IMP_2"/>
    <property type="match status" value="1"/>
</dbReference>
<evidence type="ECO:0000256" key="2">
    <source>
        <dbReference type="ARBA" id="ARBA00013106"/>
    </source>
</evidence>
<protein>
    <recommendedName>
        <fullName evidence="2">inositol-phosphate phosphatase</fullName>
        <ecNumber evidence="2">3.1.3.25</ecNumber>
    </recommendedName>
</protein>
<comment type="catalytic activity">
    <reaction evidence="1">
        <text>a myo-inositol phosphate + H2O = myo-inositol + phosphate</text>
        <dbReference type="Rhea" id="RHEA:24056"/>
        <dbReference type="ChEBI" id="CHEBI:15377"/>
        <dbReference type="ChEBI" id="CHEBI:17268"/>
        <dbReference type="ChEBI" id="CHEBI:43474"/>
        <dbReference type="ChEBI" id="CHEBI:84139"/>
        <dbReference type="EC" id="3.1.3.25"/>
    </reaction>
</comment>
<gene>
    <name evidence="6" type="ORF">RM572_11900</name>
</gene>
<evidence type="ECO:0000256" key="4">
    <source>
        <dbReference type="ARBA" id="ARBA00022801"/>
    </source>
</evidence>
<dbReference type="Gene3D" id="3.30.540.10">
    <property type="entry name" value="Fructose-1,6-Bisphosphatase, subunit A, domain 1"/>
    <property type="match status" value="1"/>
</dbReference>
<evidence type="ECO:0000256" key="3">
    <source>
        <dbReference type="ARBA" id="ARBA00022723"/>
    </source>
</evidence>
<organism evidence="6 7">
    <name type="scientific">Streptomyces hazeniae</name>
    <dbReference type="NCBI Taxonomy" id="3075538"/>
    <lineage>
        <taxon>Bacteria</taxon>
        <taxon>Bacillati</taxon>
        <taxon>Actinomycetota</taxon>
        <taxon>Actinomycetes</taxon>
        <taxon>Kitasatosporales</taxon>
        <taxon>Streptomycetaceae</taxon>
        <taxon>Streptomyces</taxon>
    </lineage>
</organism>
<sequence length="277" mass="29135">MPDELLCSGSVLRAVESVVREVADEEIMARFRLLAGGDVARKSGPLDLVTVADRRAEERLTESLTGLLPGSAVVGEEAVDADRSVLDALHGEGPVWIVDPLDGTRAFVHGEEGFCMLVALVQGGEVVASWTYLPARDRMAVARRGAGARLDGRELRAGTSAPGAVLGVATSYYVYSDEAQKEALLRLRSPGFETRPITSAGCAYLDVASGVADAVAFAWENPWDHAAGLLLVREAGGAGTTLAGEPFRVTGGNALPLAAARDEASLRRVLVALRGDR</sequence>
<dbReference type="PROSITE" id="PS00629">
    <property type="entry name" value="IMP_1"/>
    <property type="match status" value="1"/>
</dbReference>
<evidence type="ECO:0000313" key="6">
    <source>
        <dbReference type="EMBL" id="MDT0379468.1"/>
    </source>
</evidence>
<proteinExistence type="predicted"/>
<dbReference type="SUPFAM" id="SSF56655">
    <property type="entry name" value="Carbohydrate phosphatase"/>
    <property type="match status" value="1"/>
</dbReference>
<evidence type="ECO:0000313" key="7">
    <source>
        <dbReference type="Proteomes" id="UP001183414"/>
    </source>
</evidence>
<dbReference type="PANTHER" id="PTHR20854:SF4">
    <property type="entry name" value="INOSITOL-1-MONOPHOSPHATASE-RELATED"/>
    <property type="match status" value="1"/>
</dbReference>
<dbReference type="EC" id="3.1.3.25" evidence="2"/>
<dbReference type="RefSeq" id="WP_311673259.1">
    <property type="nucleotide sequence ID" value="NZ_JAVREQ010000008.1"/>
</dbReference>
<dbReference type="Pfam" id="PF00459">
    <property type="entry name" value="Inositol_P"/>
    <property type="match status" value="1"/>
</dbReference>
<keyword evidence="5" id="KW-0460">Magnesium</keyword>
<dbReference type="InterPro" id="IPR000760">
    <property type="entry name" value="Inositol_monophosphatase-like"/>
</dbReference>
<dbReference type="PRINTS" id="PR00377">
    <property type="entry name" value="IMPHPHTASES"/>
</dbReference>
<dbReference type="Proteomes" id="UP001183414">
    <property type="component" value="Unassembled WGS sequence"/>
</dbReference>